<feature type="transmembrane region" description="Helical" evidence="1">
    <location>
        <begin position="90"/>
        <end position="112"/>
    </location>
</feature>
<dbReference type="SUPFAM" id="SSF103481">
    <property type="entry name" value="Multidrug resistance efflux transporter EmrE"/>
    <property type="match status" value="1"/>
</dbReference>
<evidence type="ECO:0000256" key="1">
    <source>
        <dbReference type="SAM" id="Phobius"/>
    </source>
</evidence>
<evidence type="ECO:0000313" key="3">
    <source>
        <dbReference type="EMBL" id="KKR83633.1"/>
    </source>
</evidence>
<feature type="transmembrane region" description="Helical" evidence="1">
    <location>
        <begin position="37"/>
        <end position="56"/>
    </location>
</feature>
<dbReference type="Pfam" id="PF00892">
    <property type="entry name" value="EamA"/>
    <property type="match status" value="1"/>
</dbReference>
<keyword evidence="1" id="KW-0472">Membrane</keyword>
<keyword evidence="1" id="KW-0812">Transmembrane</keyword>
<dbReference type="EMBL" id="LCAB01000003">
    <property type="protein sequence ID" value="KKR83633.1"/>
    <property type="molecule type" value="Genomic_DNA"/>
</dbReference>
<feature type="transmembrane region" description="Helical" evidence="1">
    <location>
        <begin position="62"/>
        <end position="83"/>
    </location>
</feature>
<gene>
    <name evidence="3" type="ORF">UU29_C0003G0035</name>
</gene>
<dbReference type="Proteomes" id="UP000034601">
    <property type="component" value="Unassembled WGS sequence"/>
</dbReference>
<evidence type="ECO:0000259" key="2">
    <source>
        <dbReference type="Pfam" id="PF00892"/>
    </source>
</evidence>
<accession>A0A0G0U3H8</accession>
<dbReference type="GO" id="GO:0016020">
    <property type="term" value="C:membrane"/>
    <property type="evidence" value="ECO:0007669"/>
    <property type="project" value="InterPro"/>
</dbReference>
<feature type="transmembrane region" description="Helical" evidence="1">
    <location>
        <begin position="177"/>
        <end position="198"/>
    </location>
</feature>
<keyword evidence="1" id="KW-1133">Transmembrane helix</keyword>
<protein>
    <recommendedName>
        <fullName evidence="2">EamA domain-containing protein</fullName>
    </recommendedName>
</protein>
<organism evidence="3 4">
    <name type="scientific">Candidatus Daviesbacteria bacterium GW2011_GWA2_40_9</name>
    <dbReference type="NCBI Taxonomy" id="1618424"/>
    <lineage>
        <taxon>Bacteria</taxon>
        <taxon>Candidatus Daviesiibacteriota</taxon>
    </lineage>
</organism>
<dbReference type="InterPro" id="IPR000620">
    <property type="entry name" value="EamA_dom"/>
</dbReference>
<feature type="transmembrane region" description="Helical" evidence="1">
    <location>
        <begin position="148"/>
        <end position="165"/>
    </location>
</feature>
<feature type="transmembrane region" description="Helical" evidence="1">
    <location>
        <begin position="218"/>
        <end position="239"/>
    </location>
</feature>
<sequence>MSFLPIAVLAYALSGGAIIIDKILLKTSLPNPLTYAFYISLLQLLVLLLIPFGFSLNLGTPAYLAIISGIFYVFALYTFFASLKKNEASVVGPLVGMLNPFFTILLGSLFLSQTLTPIQNFAVFILILGALILTLNIWRNKLQFNRRILWIITSGLLFALSYLLLREAFFTLSFLDGLIVSRTSSGLFVLTFLIFPHIKKQIFTSNKSQQTVSSKSTLILLASGQTMGALSGLLIAYGVKLANPALVNSLFGIQYLVILTTAIFLAKNRPQLLDETLSKAVITQKVVGAAVLSLGLYLLAV</sequence>
<dbReference type="InterPro" id="IPR037185">
    <property type="entry name" value="EmrE-like"/>
</dbReference>
<feature type="transmembrane region" description="Helical" evidence="1">
    <location>
        <begin position="245"/>
        <end position="265"/>
    </location>
</feature>
<feature type="transmembrane region" description="Helical" evidence="1">
    <location>
        <begin position="277"/>
        <end position="300"/>
    </location>
</feature>
<dbReference type="AlphaFoldDB" id="A0A0G0U3H8"/>
<comment type="caution">
    <text evidence="3">The sequence shown here is derived from an EMBL/GenBank/DDBJ whole genome shotgun (WGS) entry which is preliminary data.</text>
</comment>
<feature type="transmembrane region" description="Helical" evidence="1">
    <location>
        <begin position="6"/>
        <end position="25"/>
    </location>
</feature>
<name>A0A0G0U3H8_9BACT</name>
<reference evidence="3 4" key="1">
    <citation type="journal article" date="2015" name="Nature">
        <title>rRNA introns, odd ribosomes, and small enigmatic genomes across a large radiation of phyla.</title>
        <authorList>
            <person name="Brown C.T."/>
            <person name="Hug L.A."/>
            <person name="Thomas B.C."/>
            <person name="Sharon I."/>
            <person name="Castelle C.J."/>
            <person name="Singh A."/>
            <person name="Wilkins M.J."/>
            <person name="Williams K.H."/>
            <person name="Banfield J.F."/>
        </authorList>
    </citation>
    <scope>NUCLEOTIDE SEQUENCE [LARGE SCALE GENOMIC DNA]</scope>
</reference>
<feature type="transmembrane region" description="Helical" evidence="1">
    <location>
        <begin position="118"/>
        <end position="136"/>
    </location>
</feature>
<feature type="domain" description="EamA" evidence="2">
    <location>
        <begin position="7"/>
        <end position="134"/>
    </location>
</feature>
<proteinExistence type="predicted"/>
<evidence type="ECO:0000313" key="4">
    <source>
        <dbReference type="Proteomes" id="UP000034601"/>
    </source>
</evidence>
<dbReference type="Gene3D" id="1.10.3730.20">
    <property type="match status" value="1"/>
</dbReference>